<protein>
    <submittedName>
        <fullName evidence="2">Uncharacterized protein</fullName>
    </submittedName>
</protein>
<organism evidence="2 3">
    <name type="scientific">Brucella rhizosphaerae</name>
    <dbReference type="NCBI Taxonomy" id="571254"/>
    <lineage>
        <taxon>Bacteria</taxon>
        <taxon>Pseudomonadati</taxon>
        <taxon>Pseudomonadota</taxon>
        <taxon>Alphaproteobacteria</taxon>
        <taxon>Hyphomicrobiales</taxon>
        <taxon>Brucellaceae</taxon>
        <taxon>Brucella/Ochrobactrum group</taxon>
        <taxon>Brucella</taxon>
    </lineage>
</organism>
<evidence type="ECO:0000256" key="1">
    <source>
        <dbReference type="SAM" id="Phobius"/>
    </source>
</evidence>
<keyword evidence="1" id="KW-0812">Transmembrane</keyword>
<name>A0A256F603_9HYPH</name>
<keyword evidence="3" id="KW-1185">Reference proteome</keyword>
<dbReference type="Proteomes" id="UP000216345">
    <property type="component" value="Unassembled WGS sequence"/>
</dbReference>
<gene>
    <name evidence="2" type="ORF">CEV32_2284</name>
</gene>
<reference evidence="2 3" key="1">
    <citation type="submission" date="2017-07" db="EMBL/GenBank/DDBJ databases">
        <title>Phylogenetic study on the rhizospheric bacterium Ochrobactrum sp. A44.</title>
        <authorList>
            <person name="Krzyzanowska D.M."/>
            <person name="Ossowicki A."/>
            <person name="Rajewska M."/>
            <person name="Maciag T."/>
            <person name="Kaczynski Z."/>
            <person name="Czerwicka M."/>
            <person name="Jafra S."/>
        </authorList>
    </citation>
    <scope>NUCLEOTIDE SEQUENCE [LARGE SCALE GENOMIC DNA]</scope>
    <source>
        <strain evidence="2 3">PR17</strain>
    </source>
</reference>
<keyword evidence="1" id="KW-0472">Membrane</keyword>
<sequence length="40" mass="4583">MQYLAGPILAMSRNGVDVVFVTSFDASLLSILRMRQYKYQ</sequence>
<feature type="transmembrane region" description="Helical" evidence="1">
    <location>
        <begin position="15"/>
        <end position="32"/>
    </location>
</feature>
<dbReference type="EMBL" id="NNRK01000034">
    <property type="protein sequence ID" value="OYR09851.1"/>
    <property type="molecule type" value="Genomic_DNA"/>
</dbReference>
<comment type="caution">
    <text evidence="2">The sequence shown here is derived from an EMBL/GenBank/DDBJ whole genome shotgun (WGS) entry which is preliminary data.</text>
</comment>
<accession>A0A256F603</accession>
<evidence type="ECO:0000313" key="3">
    <source>
        <dbReference type="Proteomes" id="UP000216345"/>
    </source>
</evidence>
<keyword evidence="1" id="KW-1133">Transmembrane helix</keyword>
<evidence type="ECO:0000313" key="2">
    <source>
        <dbReference type="EMBL" id="OYR09851.1"/>
    </source>
</evidence>
<dbReference type="AlphaFoldDB" id="A0A256F603"/>
<proteinExistence type="predicted"/>